<feature type="domain" description="HOOK N-terminal" evidence="7">
    <location>
        <begin position="11"/>
        <end position="149"/>
    </location>
</feature>
<dbReference type="GO" id="GO:0031122">
    <property type="term" value="P:cytoplasmic microtubule organization"/>
    <property type="evidence" value="ECO:0007669"/>
    <property type="project" value="InterPro"/>
</dbReference>
<evidence type="ECO:0000256" key="4">
    <source>
        <dbReference type="SAM" id="Coils"/>
    </source>
</evidence>
<dbReference type="Pfam" id="PF05622">
    <property type="entry name" value="HOOK"/>
    <property type="match status" value="1"/>
</dbReference>
<feature type="coiled-coil region" evidence="4">
    <location>
        <begin position="466"/>
        <end position="522"/>
    </location>
</feature>
<proteinExistence type="predicted"/>
<evidence type="ECO:0008006" key="10">
    <source>
        <dbReference type="Google" id="ProtNLM"/>
    </source>
</evidence>
<evidence type="ECO:0000256" key="5">
    <source>
        <dbReference type="SAM" id="MobiDB-lite"/>
    </source>
</evidence>
<organism evidence="8 9">
    <name type="scientific">Mucor saturninus</name>
    <dbReference type="NCBI Taxonomy" id="64648"/>
    <lineage>
        <taxon>Eukaryota</taxon>
        <taxon>Fungi</taxon>
        <taxon>Fungi incertae sedis</taxon>
        <taxon>Mucoromycota</taxon>
        <taxon>Mucoromycotina</taxon>
        <taxon>Mucoromycetes</taxon>
        <taxon>Mucorales</taxon>
        <taxon>Mucorineae</taxon>
        <taxon>Mucoraceae</taxon>
        <taxon>Mucor</taxon>
    </lineage>
</organism>
<dbReference type="EMBL" id="JAEPRD010000011">
    <property type="protein sequence ID" value="KAG2210529.1"/>
    <property type="molecule type" value="Genomic_DNA"/>
</dbReference>
<evidence type="ECO:0000256" key="2">
    <source>
        <dbReference type="ARBA" id="ARBA00022490"/>
    </source>
</evidence>
<feature type="region of interest" description="Disordered" evidence="5">
    <location>
        <begin position="423"/>
        <end position="450"/>
    </location>
</feature>
<protein>
    <recommendedName>
        <fullName evidence="10">HOOK N-terminal domain-containing protein</fullName>
    </recommendedName>
</protein>
<dbReference type="Pfam" id="PF19047">
    <property type="entry name" value="HOOK_N"/>
    <property type="match status" value="1"/>
</dbReference>
<dbReference type="Proteomes" id="UP000603453">
    <property type="component" value="Unassembled WGS sequence"/>
</dbReference>
<dbReference type="InterPro" id="IPR036872">
    <property type="entry name" value="CH_dom_sf"/>
</dbReference>
<comment type="caution">
    <text evidence="8">The sequence shown here is derived from an EMBL/GenBank/DDBJ whole genome shotgun (WGS) entry which is preliminary data.</text>
</comment>
<dbReference type="GO" id="GO:0030705">
    <property type="term" value="P:cytoskeleton-dependent intracellular transport"/>
    <property type="evidence" value="ECO:0007669"/>
    <property type="project" value="InterPro"/>
</dbReference>
<dbReference type="OrthoDB" id="49395at2759"/>
<comment type="subcellular location">
    <subcellularLocation>
        <location evidence="1">Cytoplasm</location>
    </subcellularLocation>
</comment>
<evidence type="ECO:0000313" key="9">
    <source>
        <dbReference type="Proteomes" id="UP000603453"/>
    </source>
</evidence>
<feature type="domain" description="Hook C-terminal" evidence="6">
    <location>
        <begin position="201"/>
        <end position="613"/>
    </location>
</feature>
<feature type="coiled-coil region" evidence="4">
    <location>
        <begin position="555"/>
        <end position="582"/>
    </location>
</feature>
<dbReference type="GO" id="GO:0005815">
    <property type="term" value="C:microtubule organizing center"/>
    <property type="evidence" value="ECO:0007669"/>
    <property type="project" value="TreeGrafter"/>
</dbReference>
<dbReference type="InterPro" id="IPR008636">
    <property type="entry name" value="Hook_C"/>
</dbReference>
<accession>A0A8H7RGF3</accession>
<dbReference type="GO" id="GO:0005737">
    <property type="term" value="C:cytoplasm"/>
    <property type="evidence" value="ECO:0007669"/>
    <property type="project" value="UniProtKB-SubCell"/>
</dbReference>
<keyword evidence="9" id="KW-1185">Reference proteome</keyword>
<keyword evidence="3 4" id="KW-0175">Coiled coil</keyword>
<evidence type="ECO:0000313" key="8">
    <source>
        <dbReference type="EMBL" id="KAG2210529.1"/>
    </source>
</evidence>
<feature type="coiled-coil region" evidence="4">
    <location>
        <begin position="181"/>
        <end position="419"/>
    </location>
</feature>
<evidence type="ECO:0000259" key="7">
    <source>
        <dbReference type="Pfam" id="PF19047"/>
    </source>
</evidence>
<dbReference type="GO" id="GO:0051959">
    <property type="term" value="F:dynein light intermediate chain binding"/>
    <property type="evidence" value="ECO:0007669"/>
    <property type="project" value="TreeGrafter"/>
</dbReference>
<dbReference type="AlphaFoldDB" id="A0A8H7RGF3"/>
<name>A0A8H7RGF3_9FUNG</name>
<dbReference type="GO" id="GO:0008017">
    <property type="term" value="F:microtubule binding"/>
    <property type="evidence" value="ECO:0007669"/>
    <property type="project" value="InterPro"/>
</dbReference>
<evidence type="ECO:0000256" key="3">
    <source>
        <dbReference type="ARBA" id="ARBA00023054"/>
    </source>
</evidence>
<sequence>MDLDSKETATAAFITWINTFGAVTHKVNYIQELADGITLFEVLADIDSRYFKLIRSADVGSNWVLKNANLKKLYKLISRYFEDMLSLDFSKLPVVDLAAIAKDSNSQDILLLCKLILYIAVHCPDNESYIQVIQNELLPQQQEYIMISIDQVMKLVNTDSQMIMDDDSYVEDGTYRSQSELARVSKEKEELEIQNKQLIEKHSSLLNKYDKLENDKQDLQDRLRHMDNAAAQANKSGKTEFVARTEFNFAKQDLQKSEDLRQEQESKIEDQNVQIKQLTIRNEQLLKHEEEAAKLKDRLDEYKHTAERLQKAENVIEKYKKKLEESGNLKKENKELEMSYHDLQKAHHDLEDDYRKVLVFQTLMDSYKDQVATLETKTNELIREKNKLEYEMSQYTKKIDLLEADRARDSDLIQSLEDRLQDAQLGMSTTERPELQRTESHDADDMDLDDYNLNDSLEDSLKESNVTELKLSKRRLEREIKTLKEENAAGRSSKTVVLQHLLDDANRLKNQFEKSYLEVSQERDILQSNMARIRQGIPDALVDQSEHTLSLRLHSIDLEKQIKSLNETISKLEQRLAEGRYEEGMEDVRSKYDAIDEKTKYLEEQTKKQLQDINKLLLEKDLLQGQSIEQKDLLLEKERLNSEMKASLAAFEAKDDQPFKQHNAHLQQQIIQLQEQLHELTVKHRKAKEFIKQQDKMLKESKIENQPGNYDEAIASMKAEAALRDEECDKLKKQLHETRLQSRREQQLMISAWYDLSRKSNKDIIGVNKAYPNSWLGQQRHILDSQLKRR</sequence>
<evidence type="ECO:0000259" key="6">
    <source>
        <dbReference type="Pfam" id="PF05622"/>
    </source>
</evidence>
<dbReference type="PANTHER" id="PTHR18947">
    <property type="entry name" value="HOOK PROTEINS"/>
    <property type="match status" value="1"/>
</dbReference>
<dbReference type="CDD" id="cd22211">
    <property type="entry name" value="HkD_SF"/>
    <property type="match status" value="1"/>
</dbReference>
<reference evidence="8" key="1">
    <citation type="submission" date="2020-12" db="EMBL/GenBank/DDBJ databases">
        <title>Metabolic potential, ecology and presence of endohyphal bacteria is reflected in genomic diversity of Mucoromycotina.</title>
        <authorList>
            <person name="Muszewska A."/>
            <person name="Okrasinska A."/>
            <person name="Steczkiewicz K."/>
            <person name="Drgas O."/>
            <person name="Orlowska M."/>
            <person name="Perlinska-Lenart U."/>
            <person name="Aleksandrzak-Piekarczyk T."/>
            <person name="Szatraj K."/>
            <person name="Zielenkiewicz U."/>
            <person name="Pilsyk S."/>
            <person name="Malc E."/>
            <person name="Mieczkowski P."/>
            <person name="Kruszewska J.S."/>
            <person name="Biernat P."/>
            <person name="Pawlowska J."/>
        </authorList>
    </citation>
    <scope>NUCLEOTIDE SEQUENCE</scope>
    <source>
        <strain evidence="8">WA0000017839</strain>
    </source>
</reference>
<dbReference type="Gene3D" id="1.10.418.10">
    <property type="entry name" value="Calponin-like domain"/>
    <property type="match status" value="1"/>
</dbReference>
<dbReference type="PANTHER" id="PTHR18947:SF28">
    <property type="entry name" value="GIRDIN, ISOFORM A"/>
    <property type="match status" value="1"/>
</dbReference>
<evidence type="ECO:0000256" key="1">
    <source>
        <dbReference type="ARBA" id="ARBA00004496"/>
    </source>
</evidence>
<gene>
    <name evidence="8" type="ORF">INT47_002471</name>
</gene>
<dbReference type="SUPFAM" id="SSF116907">
    <property type="entry name" value="Hook domain"/>
    <property type="match status" value="1"/>
</dbReference>
<keyword evidence="2" id="KW-0963">Cytoplasm</keyword>
<dbReference type="InterPro" id="IPR043936">
    <property type="entry name" value="HOOK_N"/>
</dbReference>
<feature type="compositionally biased region" description="Basic and acidic residues" evidence="5">
    <location>
        <begin position="431"/>
        <end position="443"/>
    </location>
</feature>